<proteinExistence type="inferred from homology"/>
<name>A0A1B2ABX0_9SPHN</name>
<gene>
    <name evidence="3" type="ORF">A6F68_01069</name>
</gene>
<dbReference type="PANTHER" id="PTHR33393:SF13">
    <property type="entry name" value="PGA BIOSYNTHESIS PROTEIN CAPA"/>
    <property type="match status" value="1"/>
</dbReference>
<dbReference type="InterPro" id="IPR052169">
    <property type="entry name" value="CW_Biosynth-Accessory"/>
</dbReference>
<comment type="similarity">
    <text evidence="1">Belongs to the CapA family.</text>
</comment>
<dbReference type="Proteomes" id="UP000092932">
    <property type="component" value="Chromosome"/>
</dbReference>
<dbReference type="STRING" id="692370.A6F68_01069"/>
<dbReference type="KEGG" id="ado:A6F68_01069"/>
<keyword evidence="4" id="KW-1185">Reference proteome</keyword>
<sequence>MPGGFAKGVERMTPNISIGAAGRIFLAVLLVGAPGHLVDHPAGAAPGGTDPFDPLATPAAREAAKLHNADGRYDRVIVDPQRDLQLTIRGDFTIAAVGDMVAARPTAKLADPAVQRIYDVIRTADVGFGNLEMSIMDPVEAGGRQDRPHYFMALAAPFIADDLKEIGIDLVNRANNHTTTFGVESMHTTTAELDRVGIVGAGAGDNQALASRAGYLETPKGRIAIVGITTNSWLDARPAGDVSGGSPGANAMHVDRTVTITRESYDALVRAYDASPWMFPDVFAIRSGKNATFRETGGRLTLYNNSYVVGEQPKFSYAIKAGELDRFTREVRDAKFNSDFVVATIHAHQWDVPPDAKDAGQESVRPPDFLVTLARAAIDNGADAFYSHGEGELRGIEIYRGRPIFYQLGNFIRQPFLPQTWEDALWANTSRLPGYEDGQRDTVTKAEVSGGTYPTNHGRDYFESIVAVSRYRAGKLVEIRIHPVDMRFDGPFHDIGIPHYATGEVASRILEHVRKASAELGTDMRISNGIGIIEVGGS</sequence>
<protein>
    <submittedName>
        <fullName evidence="3">Bacterial capsule synthesis protein PGA_cap</fullName>
    </submittedName>
</protein>
<dbReference type="AlphaFoldDB" id="A0A1B2ABX0"/>
<dbReference type="SUPFAM" id="SSF56300">
    <property type="entry name" value="Metallo-dependent phosphatases"/>
    <property type="match status" value="1"/>
</dbReference>
<reference evidence="3 4" key="1">
    <citation type="submission" date="2016-07" db="EMBL/GenBank/DDBJ databases">
        <title>Complete genome sequence of Altererythrobacter dongtanensis KCTC 22672, a type strain with esterase isolated from tidal flat.</title>
        <authorList>
            <person name="Cheng H."/>
            <person name="Wu Y.-H."/>
            <person name="Zhou P."/>
            <person name="Huo Y.-Y."/>
            <person name="Wang C.-S."/>
            <person name="Xu X.-W."/>
        </authorList>
    </citation>
    <scope>NUCLEOTIDE SEQUENCE [LARGE SCALE GENOMIC DNA]</scope>
    <source>
        <strain evidence="3 4">KCTC 22672</strain>
    </source>
</reference>
<accession>A0A1B2ABX0</accession>
<evidence type="ECO:0000256" key="1">
    <source>
        <dbReference type="ARBA" id="ARBA00005662"/>
    </source>
</evidence>
<evidence type="ECO:0000313" key="4">
    <source>
        <dbReference type="Proteomes" id="UP000092932"/>
    </source>
</evidence>
<dbReference type="InterPro" id="IPR019079">
    <property type="entry name" value="Capsule_synth_CapA"/>
</dbReference>
<organism evidence="3 4">
    <name type="scientific">Tsuneonella dongtanensis</name>
    <dbReference type="NCBI Taxonomy" id="692370"/>
    <lineage>
        <taxon>Bacteria</taxon>
        <taxon>Pseudomonadati</taxon>
        <taxon>Pseudomonadota</taxon>
        <taxon>Alphaproteobacteria</taxon>
        <taxon>Sphingomonadales</taxon>
        <taxon>Erythrobacteraceae</taxon>
        <taxon>Tsuneonella</taxon>
    </lineage>
</organism>
<dbReference type="OrthoDB" id="9810718at2"/>
<dbReference type="InterPro" id="IPR029052">
    <property type="entry name" value="Metallo-depent_PP-like"/>
</dbReference>
<evidence type="ECO:0000313" key="3">
    <source>
        <dbReference type="EMBL" id="ANY19588.1"/>
    </source>
</evidence>
<dbReference type="Pfam" id="PF09587">
    <property type="entry name" value="PGA_cap"/>
    <property type="match status" value="1"/>
</dbReference>
<dbReference type="EMBL" id="CP016591">
    <property type="protein sequence ID" value="ANY19588.1"/>
    <property type="molecule type" value="Genomic_DNA"/>
</dbReference>
<feature type="domain" description="Capsule synthesis protein CapA" evidence="2">
    <location>
        <begin position="93"/>
        <end position="415"/>
    </location>
</feature>
<evidence type="ECO:0000259" key="2">
    <source>
        <dbReference type="SMART" id="SM00854"/>
    </source>
</evidence>
<dbReference type="SMART" id="SM00854">
    <property type="entry name" value="PGA_cap"/>
    <property type="match status" value="1"/>
</dbReference>
<dbReference type="PATRIC" id="fig|692370.5.peg.1085"/>
<dbReference type="PANTHER" id="PTHR33393">
    <property type="entry name" value="POLYGLUTAMINE SYNTHESIS ACCESSORY PROTEIN RV0574C-RELATED"/>
    <property type="match status" value="1"/>
</dbReference>